<feature type="signal peptide" evidence="2">
    <location>
        <begin position="1"/>
        <end position="18"/>
    </location>
</feature>
<accession>R7U0S4</accession>
<dbReference type="Pfam" id="PF20146">
    <property type="entry name" value="NRF"/>
    <property type="match status" value="1"/>
</dbReference>
<reference evidence="4 6" key="2">
    <citation type="journal article" date="2013" name="Nature">
        <title>Insights into bilaterian evolution from three spiralian genomes.</title>
        <authorList>
            <person name="Simakov O."/>
            <person name="Marletaz F."/>
            <person name="Cho S.J."/>
            <person name="Edsinger-Gonzales E."/>
            <person name="Havlak P."/>
            <person name="Hellsten U."/>
            <person name="Kuo D.H."/>
            <person name="Larsson T."/>
            <person name="Lv J."/>
            <person name="Arendt D."/>
            <person name="Savage R."/>
            <person name="Osoegawa K."/>
            <person name="de Jong P."/>
            <person name="Grimwood J."/>
            <person name="Chapman J.A."/>
            <person name="Shapiro H."/>
            <person name="Aerts A."/>
            <person name="Otillar R.P."/>
            <person name="Terry A.Y."/>
            <person name="Boore J.L."/>
            <person name="Grigoriev I.V."/>
            <person name="Lindberg D.R."/>
            <person name="Seaver E.C."/>
            <person name="Weisblat D.A."/>
            <person name="Putnam N.H."/>
            <person name="Rokhsar D.S."/>
        </authorList>
    </citation>
    <scope>NUCLEOTIDE SEQUENCE</scope>
    <source>
        <strain evidence="4 6">I ESC-2004</strain>
    </source>
</reference>
<dbReference type="PANTHER" id="PTHR11161:SF0">
    <property type="entry name" value="O-ACYLTRANSFERASE LIKE PROTEIN"/>
    <property type="match status" value="1"/>
</dbReference>
<dbReference type="PANTHER" id="PTHR11161">
    <property type="entry name" value="O-ACYLTRANSFERASE"/>
    <property type="match status" value="1"/>
</dbReference>
<dbReference type="EMBL" id="AMQN01002228">
    <property type="status" value="NOT_ANNOTATED_CDS"/>
    <property type="molecule type" value="Genomic_DNA"/>
</dbReference>
<dbReference type="EMBL" id="KB308725">
    <property type="protein sequence ID" value="ELT96790.1"/>
    <property type="molecule type" value="Genomic_DNA"/>
</dbReference>
<keyword evidence="1" id="KW-1133">Transmembrane helix</keyword>
<sequence length="766" mass="87635">MKVLRLAFLFGFLDAIKSHDLESSLKEFIRIFNNDAEHKTPVEILPHALSDLTKGMHSFYHAIADGVSWNTFGDDRGQSAEEPDQCYSECRADFDAFLAPITNPLYNRLIEECEVQTRNICRNGTLLEPPQQPWAAIMLDAAGKIPHAFLEGKLHWVGAYDQCHDITAKYNVSGEEREFAGQYARLDVTLKQLIEMNITNLHLSYGLCVPNSCTEDAIYQYLMKDNPLLSLIFNDILPIELKSVYTGNKKHLSKDPVAIAAVAALSVLAALVIAATIYEQILSRRSESVALVEYQRRLSAKCEEETSPGFKERWKLAFVNFSIHRTGLAVFSLRGHGNELPVCNLSLGNRRETLLEFAVKPIVDNLVHVIQHWLKIWHFQVILHFYLTSDTLLFISAALQTFCWLQKTNSSFRISKLVKYIGSKLLRAWVPLAFTVFCYVAFMPYLINGPLAPSDVYDVNHCYDTWWSTLLFINNFVHRSKPCLMWSSQISVQMQLHLVSSIVLILLSKFVNNSVVVSITELYLQSVGILAWYYDFMLAPWCRAGPYIIGMTTGILVYHYKDTKIILHPVYVVLGWFIAIFLTAIMFVTTEIFHSGRLWPNEVITVIHVLSHNGWSTALLWITVMVTCSDYTGFVKTVLTHKIWQPLSRLVYQAVLVHSAVILCNVYNKRQLIHFEFSSLQFLLQYLETIGNLWTSLFLATIAVFLWQYPVSEGIYNFLFTENRLKLNATLSHRNMASKDPKEIRINLSTIKNWLPQLKKAVVTKF</sequence>
<dbReference type="SMART" id="SM00703">
    <property type="entry name" value="NRF"/>
    <property type="match status" value="1"/>
</dbReference>
<feature type="transmembrane region" description="Helical" evidence="1">
    <location>
        <begin position="514"/>
        <end position="532"/>
    </location>
</feature>
<dbReference type="STRING" id="283909.R7U0S4"/>
<organism evidence="4">
    <name type="scientific">Capitella teleta</name>
    <name type="common">Polychaete worm</name>
    <dbReference type="NCBI Taxonomy" id="283909"/>
    <lineage>
        <taxon>Eukaryota</taxon>
        <taxon>Metazoa</taxon>
        <taxon>Spiralia</taxon>
        <taxon>Lophotrochozoa</taxon>
        <taxon>Annelida</taxon>
        <taxon>Polychaeta</taxon>
        <taxon>Sedentaria</taxon>
        <taxon>Scolecida</taxon>
        <taxon>Capitellidae</taxon>
        <taxon>Capitella</taxon>
    </lineage>
</organism>
<keyword evidence="1" id="KW-0812">Transmembrane</keyword>
<dbReference type="Proteomes" id="UP000014760">
    <property type="component" value="Unassembled WGS sequence"/>
</dbReference>
<keyword evidence="6" id="KW-1185">Reference proteome</keyword>
<proteinExistence type="predicted"/>
<evidence type="ECO:0000259" key="3">
    <source>
        <dbReference type="SMART" id="SM00703"/>
    </source>
</evidence>
<feature type="transmembrane region" description="Helical" evidence="1">
    <location>
        <begin position="490"/>
        <end position="507"/>
    </location>
</feature>
<dbReference type="OrthoDB" id="118951at2759"/>
<evidence type="ECO:0000313" key="5">
    <source>
        <dbReference type="EnsemblMetazoa" id="CapteP205120"/>
    </source>
</evidence>
<dbReference type="OMA" id="WWKNILF"/>
<dbReference type="EnsemblMetazoa" id="CapteT205120">
    <property type="protein sequence ID" value="CapteP205120"/>
    <property type="gene ID" value="CapteG205120"/>
</dbReference>
<feature type="transmembrane region" description="Helical" evidence="1">
    <location>
        <begin position="257"/>
        <end position="278"/>
    </location>
</feature>
<feature type="transmembrane region" description="Helical" evidence="1">
    <location>
        <begin position="570"/>
        <end position="589"/>
    </location>
</feature>
<keyword evidence="1" id="KW-0472">Membrane</keyword>
<evidence type="ECO:0000313" key="4">
    <source>
        <dbReference type="EMBL" id="ELT96790.1"/>
    </source>
</evidence>
<reference evidence="6" key="1">
    <citation type="submission" date="2012-12" db="EMBL/GenBank/DDBJ databases">
        <authorList>
            <person name="Hellsten U."/>
            <person name="Grimwood J."/>
            <person name="Chapman J.A."/>
            <person name="Shapiro H."/>
            <person name="Aerts A."/>
            <person name="Otillar R.P."/>
            <person name="Terry A.Y."/>
            <person name="Boore J.L."/>
            <person name="Simakov O."/>
            <person name="Marletaz F."/>
            <person name="Cho S.-J."/>
            <person name="Edsinger-Gonzales E."/>
            <person name="Havlak P."/>
            <person name="Kuo D.-H."/>
            <person name="Larsson T."/>
            <person name="Lv J."/>
            <person name="Arendt D."/>
            <person name="Savage R."/>
            <person name="Osoegawa K."/>
            <person name="de Jong P."/>
            <person name="Lindberg D.R."/>
            <person name="Seaver E.C."/>
            <person name="Weisblat D.A."/>
            <person name="Putnam N.H."/>
            <person name="Grigoriev I.V."/>
            <person name="Rokhsar D.S."/>
        </authorList>
    </citation>
    <scope>NUCLEOTIDE SEQUENCE</scope>
    <source>
        <strain evidence="6">I ESC-2004</strain>
    </source>
</reference>
<feature type="transmembrane region" description="Helical" evidence="1">
    <location>
        <begin position="538"/>
        <end position="558"/>
    </location>
</feature>
<reference evidence="5" key="3">
    <citation type="submission" date="2015-06" db="UniProtKB">
        <authorList>
            <consortium name="EnsemblMetazoa"/>
        </authorList>
    </citation>
    <scope>IDENTIFICATION</scope>
</reference>
<gene>
    <name evidence="4" type="ORF">CAPTEDRAFT_205120</name>
</gene>
<name>R7U0S4_CAPTE</name>
<dbReference type="AlphaFoldDB" id="R7U0S4"/>
<protein>
    <recommendedName>
        <fullName evidence="3">Nose resistant-to-fluoxetine protein N-terminal domain-containing protein</fullName>
    </recommendedName>
</protein>
<feature type="transmembrane region" description="Helical" evidence="1">
    <location>
        <begin position="689"/>
        <end position="709"/>
    </location>
</feature>
<feature type="domain" description="Nose resistant-to-fluoxetine protein N-terminal" evidence="3">
    <location>
        <begin position="110"/>
        <end position="236"/>
    </location>
</feature>
<evidence type="ECO:0000313" key="6">
    <source>
        <dbReference type="Proteomes" id="UP000014760"/>
    </source>
</evidence>
<evidence type="ECO:0000256" key="2">
    <source>
        <dbReference type="SAM" id="SignalP"/>
    </source>
</evidence>
<dbReference type="HOGENOM" id="CLU_007874_3_1_1"/>
<dbReference type="InterPro" id="IPR006621">
    <property type="entry name" value="Nose-resist-to-fluoxetine_N"/>
</dbReference>
<keyword evidence="2" id="KW-0732">Signal</keyword>
<dbReference type="InterPro" id="IPR052728">
    <property type="entry name" value="O2_lipid_transport_reg"/>
</dbReference>
<feature type="transmembrane region" description="Helical" evidence="1">
    <location>
        <begin position="425"/>
        <end position="447"/>
    </location>
</feature>
<evidence type="ECO:0000256" key="1">
    <source>
        <dbReference type="SAM" id="Phobius"/>
    </source>
</evidence>
<feature type="chain" id="PRO_5008787540" description="Nose resistant-to-fluoxetine protein N-terminal domain-containing protein" evidence="2">
    <location>
        <begin position="19"/>
        <end position="766"/>
    </location>
</feature>